<evidence type="ECO:0000256" key="2">
    <source>
        <dbReference type="ARBA" id="ARBA00022741"/>
    </source>
</evidence>
<evidence type="ECO:0000256" key="1">
    <source>
        <dbReference type="ARBA" id="ARBA00022448"/>
    </source>
</evidence>
<dbReference type="STRING" id="670482.SAMN04488542_101250"/>
<reference evidence="5 6" key="1">
    <citation type="submission" date="2016-10" db="EMBL/GenBank/DDBJ databases">
        <authorList>
            <person name="de Groot N.N."/>
        </authorList>
    </citation>
    <scope>NUCLEOTIDE SEQUENCE [LARGE SCALE GENOMIC DNA]</scope>
    <source>
        <strain evidence="5 6">DSM 28129</strain>
    </source>
</reference>
<dbReference type="SMART" id="SM00382">
    <property type="entry name" value="AAA"/>
    <property type="match status" value="1"/>
</dbReference>
<dbReference type="PANTHER" id="PTHR24220:SF86">
    <property type="entry name" value="ABC TRANSPORTER ABCH.1"/>
    <property type="match status" value="1"/>
</dbReference>
<dbReference type="GO" id="GO:0022857">
    <property type="term" value="F:transmembrane transporter activity"/>
    <property type="evidence" value="ECO:0007669"/>
    <property type="project" value="TreeGrafter"/>
</dbReference>
<dbReference type="GO" id="GO:0016887">
    <property type="term" value="F:ATP hydrolysis activity"/>
    <property type="evidence" value="ECO:0007669"/>
    <property type="project" value="InterPro"/>
</dbReference>
<feature type="domain" description="ABC transporter" evidence="4">
    <location>
        <begin position="5"/>
        <end position="232"/>
    </location>
</feature>
<dbReference type="EMBL" id="FNBG01000001">
    <property type="protein sequence ID" value="SDE64152.1"/>
    <property type="molecule type" value="Genomic_DNA"/>
</dbReference>
<protein>
    <submittedName>
        <fullName evidence="5">Putative ABC transport system ATP-binding protein</fullName>
    </submittedName>
</protein>
<dbReference type="OrthoDB" id="9791546at2"/>
<keyword evidence="1" id="KW-0813">Transport</keyword>
<accession>A0A1G7EKI5</accession>
<keyword evidence="6" id="KW-1185">Reference proteome</keyword>
<dbReference type="InterPro" id="IPR027417">
    <property type="entry name" value="P-loop_NTPase"/>
</dbReference>
<dbReference type="CDD" id="cd03255">
    <property type="entry name" value="ABC_MJ0796_LolCDE_FtsE"/>
    <property type="match status" value="1"/>
</dbReference>
<dbReference type="PROSITE" id="PS00211">
    <property type="entry name" value="ABC_TRANSPORTER_1"/>
    <property type="match status" value="1"/>
</dbReference>
<name>A0A1G7EKI5_9BACL</name>
<keyword evidence="3 5" id="KW-0067">ATP-binding</keyword>
<evidence type="ECO:0000256" key="3">
    <source>
        <dbReference type="ARBA" id="ARBA00022840"/>
    </source>
</evidence>
<dbReference type="Gene3D" id="3.40.50.300">
    <property type="entry name" value="P-loop containing nucleotide triphosphate hydrolases"/>
    <property type="match status" value="1"/>
</dbReference>
<dbReference type="Pfam" id="PF00005">
    <property type="entry name" value="ABC_tran"/>
    <property type="match status" value="1"/>
</dbReference>
<evidence type="ECO:0000313" key="5">
    <source>
        <dbReference type="EMBL" id="SDE64152.1"/>
    </source>
</evidence>
<dbReference type="GO" id="GO:0005886">
    <property type="term" value="C:plasma membrane"/>
    <property type="evidence" value="ECO:0007669"/>
    <property type="project" value="TreeGrafter"/>
</dbReference>
<dbReference type="Proteomes" id="UP000198972">
    <property type="component" value="Unassembled WGS sequence"/>
</dbReference>
<dbReference type="InterPro" id="IPR015854">
    <property type="entry name" value="ABC_transpr_LolD-like"/>
</dbReference>
<gene>
    <name evidence="5" type="ORF">SAMN04488542_101250</name>
</gene>
<dbReference type="InterPro" id="IPR003439">
    <property type="entry name" value="ABC_transporter-like_ATP-bd"/>
</dbReference>
<dbReference type="GO" id="GO:0005524">
    <property type="term" value="F:ATP binding"/>
    <property type="evidence" value="ECO:0007669"/>
    <property type="project" value="UniProtKB-KW"/>
</dbReference>
<dbReference type="PROSITE" id="PS50893">
    <property type="entry name" value="ABC_TRANSPORTER_2"/>
    <property type="match status" value="1"/>
</dbReference>
<proteinExistence type="predicted"/>
<dbReference type="RefSeq" id="WP_091226036.1">
    <property type="nucleotide sequence ID" value="NZ_FNBG01000001.1"/>
</dbReference>
<dbReference type="AlphaFoldDB" id="A0A1G7EKI5"/>
<evidence type="ECO:0000313" key="6">
    <source>
        <dbReference type="Proteomes" id="UP000198972"/>
    </source>
</evidence>
<dbReference type="SUPFAM" id="SSF52540">
    <property type="entry name" value="P-loop containing nucleoside triphosphate hydrolases"/>
    <property type="match status" value="1"/>
</dbReference>
<dbReference type="PANTHER" id="PTHR24220">
    <property type="entry name" value="IMPORT ATP-BINDING PROTEIN"/>
    <property type="match status" value="1"/>
</dbReference>
<keyword evidence="2" id="KW-0547">Nucleotide-binding</keyword>
<organism evidence="5 6">
    <name type="scientific">Fontibacillus panacisegetis</name>
    <dbReference type="NCBI Taxonomy" id="670482"/>
    <lineage>
        <taxon>Bacteria</taxon>
        <taxon>Bacillati</taxon>
        <taxon>Bacillota</taxon>
        <taxon>Bacilli</taxon>
        <taxon>Bacillales</taxon>
        <taxon>Paenibacillaceae</taxon>
        <taxon>Fontibacillus</taxon>
    </lineage>
</organism>
<dbReference type="InterPro" id="IPR017911">
    <property type="entry name" value="MacB-like_ATP-bd"/>
</dbReference>
<dbReference type="InterPro" id="IPR017871">
    <property type="entry name" value="ABC_transporter-like_CS"/>
</dbReference>
<dbReference type="InterPro" id="IPR003593">
    <property type="entry name" value="AAA+_ATPase"/>
</dbReference>
<evidence type="ECO:0000259" key="4">
    <source>
        <dbReference type="PROSITE" id="PS50893"/>
    </source>
</evidence>
<sequence length="232" mass="25913">MLTILSVDKVTKQFRKHEVVLKNVTLDIKEGTFTAMIGASGSGKSTLLNIMSGLLKPTSGSVLYKGKNLTMFDDNEIANFLRNDVGLIFQNYYLLSHLTVEENINIGISNTGRHYELNEISKVLGIENLLRHFPSELSGGQQQRVAIARAIMKKPSILYCDEATGALDEANSKKVISLLHRIRQQYGITIIFITHNHEIAKTADRVITIKDGMVYRDTTCTNPISVKQMSWA</sequence>